<sequence length="228" mass="25506">MNIGIVFDAIPRMLGGIVMTFQLLLLSLAIGTMIAVLLLLMRISGRWWLSWPAQFYTYVFRGTPILVQIFIVYYGLPQFEWIRESIFWPILRDPFGCAILALSLNTGAYLSEIFRGGVLAVERGLLEAGAALGMSATHRFIYITTPLAIRIALPAYGNEVISLMKSTALASTITLVDMTGIGRTIVAETFAPYQVFLSLAIVYVAITWIIQRSVKRLGPRPRWVRRTT</sequence>
<evidence type="ECO:0000256" key="4">
    <source>
        <dbReference type="ARBA" id="ARBA00022475"/>
    </source>
</evidence>
<dbReference type="InterPro" id="IPR043429">
    <property type="entry name" value="ArtM/GltK/GlnP/TcyL/YhdX-like"/>
</dbReference>
<feature type="domain" description="ABC transmembrane type-1" evidence="10">
    <location>
        <begin position="13"/>
        <end position="214"/>
    </location>
</feature>
<dbReference type="Proteomes" id="UP001233264">
    <property type="component" value="Plasmid pSkuCCBAU71714a"/>
</dbReference>
<feature type="transmembrane region" description="Helical" evidence="9">
    <location>
        <begin position="21"/>
        <end position="43"/>
    </location>
</feature>
<evidence type="ECO:0000313" key="12">
    <source>
        <dbReference type="Proteomes" id="UP001233264"/>
    </source>
</evidence>
<reference evidence="11 12" key="1">
    <citation type="submission" date="2023-03" db="EMBL/GenBank/DDBJ databases">
        <authorList>
            <person name="Menendez E."/>
            <person name="Kaur S."/>
            <person name="Flores-Felix J.D."/>
            <person name="diCenzo G.C."/>
            <person name="Peix A."/>
            <person name="Velazquez E."/>
        </authorList>
    </citation>
    <scope>NUCLEOTIDE SEQUENCE [LARGE SCALE GENOMIC DNA]</scope>
    <source>
        <strain evidence="11 12">CCBAU 71714</strain>
        <plasmid evidence="11 12">pSkuCCBAU71714a</plasmid>
    </source>
</reference>
<keyword evidence="5" id="KW-0997">Cell inner membrane</keyword>
<keyword evidence="8 9" id="KW-0472">Membrane</keyword>
<dbReference type="InterPro" id="IPR035906">
    <property type="entry name" value="MetI-like_sf"/>
</dbReference>
<evidence type="ECO:0000256" key="9">
    <source>
        <dbReference type="RuleBase" id="RU363032"/>
    </source>
</evidence>
<protein>
    <submittedName>
        <fullName evidence="11">ABC transporter permease</fullName>
    </submittedName>
</protein>
<keyword evidence="7 9" id="KW-1133">Transmembrane helix</keyword>
<feature type="transmembrane region" description="Helical" evidence="9">
    <location>
        <begin position="190"/>
        <end position="210"/>
    </location>
</feature>
<evidence type="ECO:0000256" key="7">
    <source>
        <dbReference type="ARBA" id="ARBA00022989"/>
    </source>
</evidence>
<dbReference type="EMBL" id="CP120366">
    <property type="protein sequence ID" value="WHS95715.1"/>
    <property type="molecule type" value="Genomic_DNA"/>
</dbReference>
<dbReference type="RefSeq" id="WP_127701629.1">
    <property type="nucleotide sequence ID" value="NZ_CP120366.1"/>
</dbReference>
<dbReference type="Gene3D" id="1.10.3720.10">
    <property type="entry name" value="MetI-like"/>
    <property type="match status" value="1"/>
</dbReference>
<dbReference type="Pfam" id="PF00528">
    <property type="entry name" value="BPD_transp_1"/>
    <property type="match status" value="1"/>
</dbReference>
<dbReference type="NCBIfam" id="TIGR01726">
    <property type="entry name" value="HEQRo_perm_3TM"/>
    <property type="match status" value="1"/>
</dbReference>
<evidence type="ECO:0000256" key="2">
    <source>
        <dbReference type="ARBA" id="ARBA00010072"/>
    </source>
</evidence>
<dbReference type="SUPFAM" id="SSF161098">
    <property type="entry name" value="MetI-like"/>
    <property type="match status" value="1"/>
</dbReference>
<evidence type="ECO:0000256" key="3">
    <source>
        <dbReference type="ARBA" id="ARBA00022448"/>
    </source>
</evidence>
<dbReference type="PANTHER" id="PTHR30614">
    <property type="entry name" value="MEMBRANE COMPONENT OF AMINO ACID ABC TRANSPORTER"/>
    <property type="match status" value="1"/>
</dbReference>
<evidence type="ECO:0000259" key="10">
    <source>
        <dbReference type="PROSITE" id="PS50928"/>
    </source>
</evidence>
<dbReference type="CDD" id="cd06261">
    <property type="entry name" value="TM_PBP2"/>
    <property type="match status" value="1"/>
</dbReference>
<feature type="transmembrane region" description="Helical" evidence="9">
    <location>
        <begin position="55"/>
        <end position="76"/>
    </location>
</feature>
<keyword evidence="12" id="KW-1185">Reference proteome</keyword>
<evidence type="ECO:0000256" key="8">
    <source>
        <dbReference type="ARBA" id="ARBA00023136"/>
    </source>
</evidence>
<accession>A0ABY8TEN2</accession>
<evidence type="ECO:0000256" key="1">
    <source>
        <dbReference type="ARBA" id="ARBA00004429"/>
    </source>
</evidence>
<dbReference type="PROSITE" id="PS50928">
    <property type="entry name" value="ABC_TM1"/>
    <property type="match status" value="1"/>
</dbReference>
<gene>
    <name evidence="11" type="ORF">PZL22_005853</name>
</gene>
<keyword evidence="4" id="KW-1003">Cell membrane</keyword>
<proteinExistence type="inferred from homology"/>
<geneLocation type="plasmid" evidence="11 12">
    <name>pSkuCCBAU71714a</name>
</geneLocation>
<dbReference type="InterPro" id="IPR010065">
    <property type="entry name" value="AA_ABC_transptr_permease_3TM"/>
</dbReference>
<evidence type="ECO:0000313" key="11">
    <source>
        <dbReference type="EMBL" id="WHS95715.1"/>
    </source>
</evidence>
<keyword evidence="11" id="KW-0614">Plasmid</keyword>
<organism evidence="11 12">
    <name type="scientific">Sinorhizobium kummerowiae</name>
    <dbReference type="NCBI Taxonomy" id="158892"/>
    <lineage>
        <taxon>Bacteria</taxon>
        <taxon>Pseudomonadati</taxon>
        <taxon>Pseudomonadota</taxon>
        <taxon>Alphaproteobacteria</taxon>
        <taxon>Hyphomicrobiales</taxon>
        <taxon>Rhizobiaceae</taxon>
        <taxon>Sinorhizobium/Ensifer group</taxon>
        <taxon>Sinorhizobium</taxon>
    </lineage>
</organism>
<evidence type="ECO:0000256" key="6">
    <source>
        <dbReference type="ARBA" id="ARBA00022692"/>
    </source>
</evidence>
<evidence type="ECO:0000256" key="5">
    <source>
        <dbReference type="ARBA" id="ARBA00022519"/>
    </source>
</evidence>
<dbReference type="PANTHER" id="PTHR30614:SF10">
    <property type="entry name" value="ARGININE ABC TRANSPORTER PERMEASE PROTEIN ARTM"/>
    <property type="match status" value="1"/>
</dbReference>
<comment type="similarity">
    <text evidence="2">Belongs to the binding-protein-dependent transport system permease family. HisMQ subfamily.</text>
</comment>
<dbReference type="InterPro" id="IPR000515">
    <property type="entry name" value="MetI-like"/>
</dbReference>
<comment type="subcellular location">
    <subcellularLocation>
        <location evidence="1">Cell inner membrane</location>
        <topology evidence="1">Multi-pass membrane protein</topology>
    </subcellularLocation>
    <subcellularLocation>
        <location evidence="9">Cell membrane</location>
        <topology evidence="9">Multi-pass membrane protein</topology>
    </subcellularLocation>
</comment>
<name>A0ABY8TEN2_9HYPH</name>
<keyword evidence="6 9" id="KW-0812">Transmembrane</keyword>
<keyword evidence="3 9" id="KW-0813">Transport</keyword>